<dbReference type="PANTHER" id="PTHR12526">
    <property type="entry name" value="GLYCOSYLTRANSFERASE"/>
    <property type="match status" value="1"/>
</dbReference>
<reference evidence="2 3" key="1">
    <citation type="submission" date="2018-05" db="EMBL/GenBank/DDBJ databases">
        <title>Vibrio limimaris sp. nov., isolated from marine sediment.</title>
        <authorList>
            <person name="Li C.-M."/>
        </authorList>
    </citation>
    <scope>NUCLEOTIDE SEQUENCE [LARGE SCALE GENOMIC DNA]</scope>
    <source>
        <strain evidence="2 3">E4404</strain>
    </source>
</reference>
<name>A0A2U3B6J3_9VIBR</name>
<dbReference type="GO" id="GO:1901135">
    <property type="term" value="P:carbohydrate derivative metabolic process"/>
    <property type="evidence" value="ECO:0007669"/>
    <property type="project" value="UniProtKB-ARBA"/>
</dbReference>
<sequence length="449" mass="51554">MNILLMHFRVGETDGVSLEMDKWKWALNALGHKVFYLAGSAGCVLSGEAELVPELHYQDPLNNTILHNAYVKRTDYSSEAELMQAIDARAEIIANQIIRLIEKSSIDMIVPNNVWSLGYHLPAASGLMKAVEATQTPVICHHHDFFWERDKYSHPTGEGITTLLNTLFPPKHPLITHCVINRIAQRELKQRRNIDATVVPNVFDFQGSHWHLDDYNRDLRERFGIREHDVLFLQATRIVSRKGIELAIDLIHRISQQKDRLIGSPLYNGQIVTPSSRLILMFAGQCEEPDYLDRLVQKADKLDVELLFINDRVAHSRTTKYGQKVYSLWDVYCHADIITYPSLLEGWGNQFLEGLVAKVPMVVYRYPVYDQDIADYQFNIIDLGNQHNIDEYGLATITPERLNKAADDTVNFLTDIKMRKQMVEENYAIGETSFSYQALKENLHTIFPD</sequence>
<evidence type="ECO:0000313" key="3">
    <source>
        <dbReference type="Proteomes" id="UP000245362"/>
    </source>
</evidence>
<comment type="caution">
    <text evidence="2">The sequence shown here is derived from an EMBL/GenBank/DDBJ whole genome shotgun (WGS) entry which is preliminary data.</text>
</comment>
<keyword evidence="2" id="KW-0808">Transferase</keyword>
<keyword evidence="3" id="KW-1185">Reference proteome</keyword>
<dbReference type="SUPFAM" id="SSF53756">
    <property type="entry name" value="UDP-Glycosyltransferase/glycogen phosphorylase"/>
    <property type="match status" value="1"/>
</dbReference>
<dbReference type="AlphaFoldDB" id="A0A2U3B6J3"/>
<dbReference type="RefSeq" id="WP_109320551.1">
    <property type="nucleotide sequence ID" value="NZ_QFWT01000009.1"/>
</dbReference>
<dbReference type="Pfam" id="PF00534">
    <property type="entry name" value="Glycos_transf_1"/>
    <property type="match status" value="1"/>
</dbReference>
<dbReference type="InterPro" id="IPR001296">
    <property type="entry name" value="Glyco_trans_1"/>
</dbReference>
<dbReference type="Proteomes" id="UP000245362">
    <property type="component" value="Unassembled WGS sequence"/>
</dbReference>
<proteinExistence type="predicted"/>
<dbReference type="PANTHER" id="PTHR12526:SF628">
    <property type="entry name" value="MANNOSYLGLUCOSYLGLYCERATE SYNTHASE"/>
    <property type="match status" value="1"/>
</dbReference>
<evidence type="ECO:0000259" key="1">
    <source>
        <dbReference type="Pfam" id="PF00534"/>
    </source>
</evidence>
<protein>
    <submittedName>
        <fullName evidence="2">Glycosyl transferase family 1</fullName>
    </submittedName>
</protein>
<accession>A0A2U3B6J3</accession>
<dbReference type="OrthoDB" id="9802525at2"/>
<gene>
    <name evidence="2" type="ORF">DI392_15230</name>
</gene>
<dbReference type="CDD" id="cd03801">
    <property type="entry name" value="GT4_PimA-like"/>
    <property type="match status" value="1"/>
</dbReference>
<organism evidence="2 3">
    <name type="scientific">Vibrio albus</name>
    <dbReference type="NCBI Taxonomy" id="2200953"/>
    <lineage>
        <taxon>Bacteria</taxon>
        <taxon>Pseudomonadati</taxon>
        <taxon>Pseudomonadota</taxon>
        <taxon>Gammaproteobacteria</taxon>
        <taxon>Vibrionales</taxon>
        <taxon>Vibrionaceae</taxon>
        <taxon>Vibrio</taxon>
    </lineage>
</organism>
<feature type="domain" description="Glycosyl transferase family 1" evidence="1">
    <location>
        <begin position="218"/>
        <end position="377"/>
    </location>
</feature>
<dbReference type="GO" id="GO:0016757">
    <property type="term" value="F:glycosyltransferase activity"/>
    <property type="evidence" value="ECO:0007669"/>
    <property type="project" value="InterPro"/>
</dbReference>
<evidence type="ECO:0000313" key="2">
    <source>
        <dbReference type="EMBL" id="PWI32411.1"/>
    </source>
</evidence>
<dbReference type="EMBL" id="QFWT01000009">
    <property type="protein sequence ID" value="PWI32411.1"/>
    <property type="molecule type" value="Genomic_DNA"/>
</dbReference>
<dbReference type="Gene3D" id="3.40.50.2000">
    <property type="entry name" value="Glycogen Phosphorylase B"/>
    <property type="match status" value="1"/>
</dbReference>